<dbReference type="Proteomes" id="UP000245207">
    <property type="component" value="Unassembled WGS sequence"/>
</dbReference>
<accession>A0A2U1P1L7</accession>
<proteinExistence type="predicted"/>
<sequence length="84" mass="9992">MDPRRQMFNQIELHVDAYVKAANHIMSLMRTLNADIEGRNNEMKEITKLQRSELREKAFAYNLMLNRKDIEKLAQLDDRLKTDV</sequence>
<dbReference type="EMBL" id="PKPP01001827">
    <property type="protein sequence ID" value="PWA79649.1"/>
    <property type="molecule type" value="Genomic_DNA"/>
</dbReference>
<gene>
    <name evidence="1" type="ORF">CTI12_AA202920</name>
</gene>
<reference evidence="1 2" key="1">
    <citation type="journal article" date="2018" name="Mol. Plant">
        <title>The genome of Artemisia annua provides insight into the evolution of Asteraceae family and artemisinin biosynthesis.</title>
        <authorList>
            <person name="Shen Q."/>
            <person name="Zhang L."/>
            <person name="Liao Z."/>
            <person name="Wang S."/>
            <person name="Yan T."/>
            <person name="Shi P."/>
            <person name="Liu M."/>
            <person name="Fu X."/>
            <person name="Pan Q."/>
            <person name="Wang Y."/>
            <person name="Lv Z."/>
            <person name="Lu X."/>
            <person name="Zhang F."/>
            <person name="Jiang W."/>
            <person name="Ma Y."/>
            <person name="Chen M."/>
            <person name="Hao X."/>
            <person name="Li L."/>
            <person name="Tang Y."/>
            <person name="Lv G."/>
            <person name="Zhou Y."/>
            <person name="Sun X."/>
            <person name="Brodelius P.E."/>
            <person name="Rose J.K.C."/>
            <person name="Tang K."/>
        </authorList>
    </citation>
    <scope>NUCLEOTIDE SEQUENCE [LARGE SCALE GENOMIC DNA]</scope>
    <source>
        <strain evidence="2">cv. Huhao1</strain>
        <tissue evidence="1">Leaf</tissue>
    </source>
</reference>
<comment type="caution">
    <text evidence="1">The sequence shown here is derived from an EMBL/GenBank/DDBJ whole genome shotgun (WGS) entry which is preliminary data.</text>
</comment>
<keyword evidence="2" id="KW-1185">Reference proteome</keyword>
<evidence type="ECO:0000313" key="1">
    <source>
        <dbReference type="EMBL" id="PWA79649.1"/>
    </source>
</evidence>
<protein>
    <submittedName>
        <fullName evidence="1">Uncharacterized protein</fullName>
    </submittedName>
</protein>
<dbReference type="AlphaFoldDB" id="A0A2U1P1L7"/>
<name>A0A2U1P1L7_ARTAN</name>
<organism evidence="1 2">
    <name type="scientific">Artemisia annua</name>
    <name type="common">Sweet wormwood</name>
    <dbReference type="NCBI Taxonomy" id="35608"/>
    <lineage>
        <taxon>Eukaryota</taxon>
        <taxon>Viridiplantae</taxon>
        <taxon>Streptophyta</taxon>
        <taxon>Embryophyta</taxon>
        <taxon>Tracheophyta</taxon>
        <taxon>Spermatophyta</taxon>
        <taxon>Magnoliopsida</taxon>
        <taxon>eudicotyledons</taxon>
        <taxon>Gunneridae</taxon>
        <taxon>Pentapetalae</taxon>
        <taxon>asterids</taxon>
        <taxon>campanulids</taxon>
        <taxon>Asterales</taxon>
        <taxon>Asteraceae</taxon>
        <taxon>Asteroideae</taxon>
        <taxon>Anthemideae</taxon>
        <taxon>Artemisiinae</taxon>
        <taxon>Artemisia</taxon>
    </lineage>
</organism>
<evidence type="ECO:0000313" key="2">
    <source>
        <dbReference type="Proteomes" id="UP000245207"/>
    </source>
</evidence>